<proteinExistence type="inferred from homology"/>
<dbReference type="GO" id="GO:0016616">
    <property type="term" value="F:oxidoreductase activity, acting on the CH-OH group of donors, NAD or NADP as acceptor"/>
    <property type="evidence" value="ECO:0007669"/>
    <property type="project" value="UniProtKB-ARBA"/>
</dbReference>
<dbReference type="InterPro" id="IPR036812">
    <property type="entry name" value="NAD(P)_OxRdtase_dom_sf"/>
</dbReference>
<dbReference type="Proteomes" id="UP000305948">
    <property type="component" value="Unassembled WGS sequence"/>
</dbReference>
<dbReference type="InterPro" id="IPR023210">
    <property type="entry name" value="NADP_OxRdtase_dom"/>
</dbReference>
<dbReference type="PANTHER" id="PTHR43827">
    <property type="entry name" value="2,5-DIKETO-D-GLUCONIC ACID REDUCTASE"/>
    <property type="match status" value="1"/>
</dbReference>
<dbReference type="AlphaFoldDB" id="A0A5C3N5X8"/>
<organism evidence="5 6">
    <name type="scientific">Heliocybe sulcata</name>
    <dbReference type="NCBI Taxonomy" id="5364"/>
    <lineage>
        <taxon>Eukaryota</taxon>
        <taxon>Fungi</taxon>
        <taxon>Dikarya</taxon>
        <taxon>Basidiomycota</taxon>
        <taxon>Agaricomycotina</taxon>
        <taxon>Agaricomycetes</taxon>
        <taxon>Gloeophyllales</taxon>
        <taxon>Gloeophyllaceae</taxon>
        <taxon>Heliocybe</taxon>
    </lineage>
</organism>
<dbReference type="EMBL" id="ML213510">
    <property type="protein sequence ID" value="TFK51886.1"/>
    <property type="molecule type" value="Genomic_DNA"/>
</dbReference>
<protein>
    <recommendedName>
        <fullName evidence="4">NADP-dependent oxidoreductase domain-containing protein</fullName>
    </recommendedName>
</protein>
<feature type="domain" description="NADP-dependent oxidoreductase" evidence="4">
    <location>
        <begin position="40"/>
        <end position="99"/>
    </location>
</feature>
<keyword evidence="2" id="KW-0521">NADP</keyword>
<evidence type="ECO:0000259" key="4">
    <source>
        <dbReference type="Pfam" id="PF00248"/>
    </source>
</evidence>
<dbReference type="Gene3D" id="3.20.20.100">
    <property type="entry name" value="NADP-dependent oxidoreductase domain"/>
    <property type="match status" value="1"/>
</dbReference>
<keyword evidence="6" id="KW-1185">Reference proteome</keyword>
<dbReference type="InterPro" id="IPR020471">
    <property type="entry name" value="AKR"/>
</dbReference>
<name>A0A5C3N5X8_9AGAM</name>
<evidence type="ECO:0000256" key="2">
    <source>
        <dbReference type="ARBA" id="ARBA00022857"/>
    </source>
</evidence>
<reference evidence="5 6" key="1">
    <citation type="journal article" date="2019" name="Nat. Ecol. Evol.">
        <title>Megaphylogeny resolves global patterns of mushroom evolution.</title>
        <authorList>
            <person name="Varga T."/>
            <person name="Krizsan K."/>
            <person name="Foldi C."/>
            <person name="Dima B."/>
            <person name="Sanchez-Garcia M."/>
            <person name="Sanchez-Ramirez S."/>
            <person name="Szollosi G.J."/>
            <person name="Szarkandi J.G."/>
            <person name="Papp V."/>
            <person name="Albert L."/>
            <person name="Andreopoulos W."/>
            <person name="Angelini C."/>
            <person name="Antonin V."/>
            <person name="Barry K.W."/>
            <person name="Bougher N.L."/>
            <person name="Buchanan P."/>
            <person name="Buyck B."/>
            <person name="Bense V."/>
            <person name="Catcheside P."/>
            <person name="Chovatia M."/>
            <person name="Cooper J."/>
            <person name="Damon W."/>
            <person name="Desjardin D."/>
            <person name="Finy P."/>
            <person name="Geml J."/>
            <person name="Haridas S."/>
            <person name="Hughes K."/>
            <person name="Justo A."/>
            <person name="Karasinski D."/>
            <person name="Kautmanova I."/>
            <person name="Kiss B."/>
            <person name="Kocsube S."/>
            <person name="Kotiranta H."/>
            <person name="LaButti K.M."/>
            <person name="Lechner B.E."/>
            <person name="Liimatainen K."/>
            <person name="Lipzen A."/>
            <person name="Lukacs Z."/>
            <person name="Mihaltcheva S."/>
            <person name="Morgado L.N."/>
            <person name="Niskanen T."/>
            <person name="Noordeloos M.E."/>
            <person name="Ohm R.A."/>
            <person name="Ortiz-Santana B."/>
            <person name="Ovrebo C."/>
            <person name="Racz N."/>
            <person name="Riley R."/>
            <person name="Savchenko A."/>
            <person name="Shiryaev A."/>
            <person name="Soop K."/>
            <person name="Spirin V."/>
            <person name="Szebenyi C."/>
            <person name="Tomsovsky M."/>
            <person name="Tulloss R.E."/>
            <person name="Uehling J."/>
            <person name="Grigoriev I.V."/>
            <person name="Vagvolgyi C."/>
            <person name="Papp T."/>
            <person name="Martin F.M."/>
            <person name="Miettinen O."/>
            <person name="Hibbett D.S."/>
            <person name="Nagy L.G."/>
        </authorList>
    </citation>
    <scope>NUCLEOTIDE SEQUENCE [LARGE SCALE GENOMIC DNA]</scope>
    <source>
        <strain evidence="5 6">OMC1185</strain>
    </source>
</reference>
<dbReference type="PANTHER" id="PTHR43827:SF3">
    <property type="entry name" value="NADP-DEPENDENT OXIDOREDUCTASE DOMAIN-CONTAINING PROTEIN"/>
    <property type="match status" value="1"/>
</dbReference>
<keyword evidence="3" id="KW-0560">Oxidoreductase</keyword>
<accession>A0A5C3N5X8</accession>
<dbReference type="SUPFAM" id="SSF51430">
    <property type="entry name" value="NAD(P)-linked oxidoreductase"/>
    <property type="match status" value="1"/>
</dbReference>
<evidence type="ECO:0000256" key="1">
    <source>
        <dbReference type="ARBA" id="ARBA00007905"/>
    </source>
</evidence>
<evidence type="ECO:0000313" key="6">
    <source>
        <dbReference type="Proteomes" id="UP000305948"/>
    </source>
</evidence>
<comment type="similarity">
    <text evidence="1">Belongs to the aldo/keto reductase family.</text>
</comment>
<gene>
    <name evidence="5" type="ORF">OE88DRAFT_1734904</name>
</gene>
<evidence type="ECO:0000313" key="5">
    <source>
        <dbReference type="EMBL" id="TFK51886.1"/>
    </source>
</evidence>
<dbReference type="STRING" id="5364.A0A5C3N5X8"/>
<dbReference type="Pfam" id="PF00248">
    <property type="entry name" value="Aldo_ket_red"/>
    <property type="match status" value="1"/>
</dbReference>
<sequence length="157" mass="17041">MSFETVKLNDGSKDATEYVKQALETGFSHLDTGSVAAKIIKETGLAKSTGVRNFTLEQLQKLVKTDKIILVVNQIDIHPYNYAERKALLAYSAAQGIITEPSPPLPPDKHYAPSRISPIMKQLGGPVDTPVQAILKWVQQKGVAIVMCVPVAGDEQA</sequence>
<dbReference type="OrthoDB" id="416253at2759"/>
<evidence type="ECO:0000256" key="3">
    <source>
        <dbReference type="ARBA" id="ARBA00023002"/>
    </source>
</evidence>